<dbReference type="Proteomes" id="UP000242224">
    <property type="component" value="Unassembled WGS sequence"/>
</dbReference>
<evidence type="ECO:0000259" key="1">
    <source>
        <dbReference type="Pfam" id="PF00903"/>
    </source>
</evidence>
<dbReference type="Gene3D" id="3.10.180.10">
    <property type="entry name" value="2,3-Dihydroxybiphenyl 1,2-Dioxygenase, domain 1"/>
    <property type="match status" value="1"/>
</dbReference>
<name>A0ABX3MKK2_9RHOB</name>
<comment type="caution">
    <text evidence="2">The sequence shown here is derived from an EMBL/GenBank/DDBJ whole genome shotgun (WGS) entry which is preliminary data.</text>
</comment>
<dbReference type="InterPro" id="IPR004360">
    <property type="entry name" value="Glyas_Fos-R_dOase_dom"/>
</dbReference>
<evidence type="ECO:0000313" key="3">
    <source>
        <dbReference type="Proteomes" id="UP000242224"/>
    </source>
</evidence>
<gene>
    <name evidence="2" type="ORF">BMG00_13420</name>
</gene>
<evidence type="ECO:0000313" key="2">
    <source>
        <dbReference type="EMBL" id="OOY12059.1"/>
    </source>
</evidence>
<dbReference type="Pfam" id="PF00903">
    <property type="entry name" value="Glyoxalase"/>
    <property type="match status" value="1"/>
</dbReference>
<keyword evidence="3" id="KW-1185">Reference proteome</keyword>
<dbReference type="SUPFAM" id="SSF54593">
    <property type="entry name" value="Glyoxalase/Bleomycin resistance protein/Dihydroxybiphenyl dioxygenase"/>
    <property type="match status" value="1"/>
</dbReference>
<reference evidence="2 3" key="1">
    <citation type="submission" date="2016-11" db="EMBL/GenBank/DDBJ databases">
        <title>A multilocus sequence analysis scheme for characterization of bacteria in the genus Thioclava.</title>
        <authorList>
            <person name="Liu Y."/>
            <person name="Shao Z."/>
        </authorList>
    </citation>
    <scope>NUCLEOTIDE SEQUENCE [LARGE SCALE GENOMIC DNA]</scope>
    <source>
        <strain evidence="2 3">11.10-0-13</strain>
    </source>
</reference>
<accession>A0ABX3MKK2</accession>
<proteinExistence type="predicted"/>
<organism evidence="2 3">
    <name type="scientific">Thioclava marina</name>
    <dbReference type="NCBI Taxonomy" id="1915077"/>
    <lineage>
        <taxon>Bacteria</taxon>
        <taxon>Pseudomonadati</taxon>
        <taxon>Pseudomonadota</taxon>
        <taxon>Alphaproteobacteria</taxon>
        <taxon>Rhodobacterales</taxon>
        <taxon>Paracoccaceae</taxon>
        <taxon>Thioclava</taxon>
    </lineage>
</organism>
<protein>
    <recommendedName>
        <fullName evidence="1">Glyoxalase/fosfomycin resistance/dioxygenase domain-containing protein</fullName>
    </recommendedName>
</protein>
<dbReference type="RefSeq" id="WP_078574696.1">
    <property type="nucleotide sequence ID" value="NZ_MPZS01000002.1"/>
</dbReference>
<sequence length="133" mass="14500">MTNAPATLFDALVTPGIILFTERFDDCVVFYRDKLGLPVWFEKPDLCCLRFGSGYLMVETGGNASAERKAIAENPTVLRFNVADVELSARLLAAQGIGVKITHHDWGTTGAFLDPDGNVCGLKDADDPYFSQP</sequence>
<dbReference type="EMBL" id="MPZS01000002">
    <property type="protein sequence ID" value="OOY12059.1"/>
    <property type="molecule type" value="Genomic_DNA"/>
</dbReference>
<dbReference type="InterPro" id="IPR029068">
    <property type="entry name" value="Glyas_Bleomycin-R_OHBP_Dase"/>
</dbReference>
<feature type="domain" description="Glyoxalase/fosfomycin resistance/dioxygenase" evidence="1">
    <location>
        <begin position="18"/>
        <end position="119"/>
    </location>
</feature>